<accession>A0A9E7MQ29</accession>
<protein>
    <submittedName>
        <fullName evidence="1">Uncharacterized protein</fullName>
    </submittedName>
</protein>
<reference evidence="1" key="1">
    <citation type="submission" date="2022-05" db="EMBL/GenBank/DDBJ databases">
        <authorList>
            <person name="Friedrich I."/>
            <person name="Poehlein A."/>
            <person name="Schneider D."/>
            <person name="Hertel R."/>
            <person name="Daniel R."/>
        </authorList>
    </citation>
    <scope>NUCLEOTIDE SEQUENCE</scope>
</reference>
<proteinExistence type="predicted"/>
<evidence type="ECO:0000313" key="1">
    <source>
        <dbReference type="EMBL" id="USN14460.1"/>
    </source>
</evidence>
<name>A0A9E7MQ29_9CAUD</name>
<evidence type="ECO:0000313" key="2">
    <source>
        <dbReference type="Proteomes" id="UP001057102"/>
    </source>
</evidence>
<sequence>MARCKITLRIRVRWWVRPYLVGVALTSRLTGLEPDWMKVAARVRRGTYVTLEQD</sequence>
<dbReference type="Proteomes" id="UP001057102">
    <property type="component" value="Segment"/>
</dbReference>
<dbReference type="EMBL" id="ON529854">
    <property type="protein sequence ID" value="USN14460.1"/>
    <property type="molecule type" value="Genomic_DNA"/>
</dbReference>
<keyword evidence="2" id="KW-1185">Reference proteome</keyword>
<organism evidence="1 2">
    <name type="scientific">Janthinobacterium phage vB_JliS-Donnerlittchen</name>
    <dbReference type="NCBI Taxonomy" id="2948610"/>
    <lineage>
        <taxon>Viruses</taxon>
        <taxon>Duplodnaviria</taxon>
        <taxon>Heunggongvirae</taxon>
        <taxon>Uroviricota</taxon>
        <taxon>Caudoviricetes</taxon>
        <taxon>Mesyanzhinovviridae</taxon>
        <taxon>Bradleyvirinae</taxon>
        <taxon>Donnerlittchenvirus</taxon>
        <taxon>Donnerlittchenvirus donnerlittchenvirus</taxon>
    </lineage>
</organism>
<gene>
    <name evidence="1" type="ORF">DONNERLITTCHEN_00590</name>
</gene>